<dbReference type="GO" id="GO:0016491">
    <property type="term" value="F:oxidoreductase activity"/>
    <property type="evidence" value="ECO:0007669"/>
    <property type="project" value="UniProtKB-KW"/>
</dbReference>
<dbReference type="PRINTS" id="PR00080">
    <property type="entry name" value="SDRFAMILY"/>
</dbReference>
<dbReference type="Proteomes" id="UP000003374">
    <property type="component" value="Unassembled WGS sequence"/>
</dbReference>
<dbReference type="Gene3D" id="3.40.50.720">
    <property type="entry name" value="NAD(P)-binding Rossmann-like Domain"/>
    <property type="match status" value="1"/>
</dbReference>
<proteinExistence type="inferred from homology"/>
<protein>
    <submittedName>
        <fullName evidence="3">Probable oxidoreductase</fullName>
    </submittedName>
</protein>
<gene>
    <name evidence="3" type="ORF">NB231_02763</name>
</gene>
<keyword evidence="2" id="KW-0560">Oxidoreductase</keyword>
<organism evidence="3 4">
    <name type="scientific">Nitrococcus mobilis Nb-231</name>
    <dbReference type="NCBI Taxonomy" id="314278"/>
    <lineage>
        <taxon>Bacteria</taxon>
        <taxon>Pseudomonadati</taxon>
        <taxon>Pseudomonadota</taxon>
        <taxon>Gammaproteobacteria</taxon>
        <taxon>Chromatiales</taxon>
        <taxon>Ectothiorhodospiraceae</taxon>
        <taxon>Nitrococcus</taxon>
    </lineage>
</organism>
<comment type="similarity">
    <text evidence="1">Belongs to the short-chain dehydrogenases/reductases (SDR) family.</text>
</comment>
<keyword evidence="4" id="KW-1185">Reference proteome</keyword>
<dbReference type="Pfam" id="PF13561">
    <property type="entry name" value="adh_short_C2"/>
    <property type="match status" value="1"/>
</dbReference>
<dbReference type="PANTHER" id="PTHR43639:SF1">
    <property type="entry name" value="SHORT-CHAIN DEHYDROGENASE_REDUCTASE FAMILY PROTEIN"/>
    <property type="match status" value="1"/>
</dbReference>
<dbReference type="InterPro" id="IPR002347">
    <property type="entry name" value="SDR_fam"/>
</dbReference>
<reference evidence="3 4" key="1">
    <citation type="submission" date="2006-02" db="EMBL/GenBank/DDBJ databases">
        <authorList>
            <person name="Waterbury J."/>
            <person name="Ferriera S."/>
            <person name="Johnson J."/>
            <person name="Kravitz S."/>
            <person name="Halpern A."/>
            <person name="Remington K."/>
            <person name="Beeson K."/>
            <person name="Tran B."/>
            <person name="Rogers Y.-H."/>
            <person name="Friedman R."/>
            <person name="Venter J.C."/>
        </authorList>
    </citation>
    <scope>NUCLEOTIDE SEQUENCE [LARGE SCALE GENOMIC DNA]</scope>
    <source>
        <strain evidence="3 4">Nb-231</strain>
    </source>
</reference>
<dbReference type="SUPFAM" id="SSF51735">
    <property type="entry name" value="NAD(P)-binding Rossmann-fold domains"/>
    <property type="match status" value="1"/>
</dbReference>
<dbReference type="InterPro" id="IPR036291">
    <property type="entry name" value="NAD(P)-bd_dom_sf"/>
</dbReference>
<dbReference type="PRINTS" id="PR00081">
    <property type="entry name" value="GDHRDH"/>
</dbReference>
<evidence type="ECO:0000313" key="4">
    <source>
        <dbReference type="Proteomes" id="UP000003374"/>
    </source>
</evidence>
<dbReference type="InterPro" id="IPR020904">
    <property type="entry name" value="Sc_DH/Rdtase_CS"/>
</dbReference>
<evidence type="ECO:0000256" key="1">
    <source>
        <dbReference type="ARBA" id="ARBA00006484"/>
    </source>
</evidence>
<evidence type="ECO:0000256" key="2">
    <source>
        <dbReference type="ARBA" id="ARBA00023002"/>
    </source>
</evidence>
<dbReference type="PROSITE" id="PS00061">
    <property type="entry name" value="ADH_SHORT"/>
    <property type="match status" value="1"/>
</dbReference>
<dbReference type="RefSeq" id="WP_004999543.1">
    <property type="nucleotide sequence ID" value="NZ_CH672427.1"/>
</dbReference>
<dbReference type="CDD" id="cd05233">
    <property type="entry name" value="SDR_c"/>
    <property type="match status" value="1"/>
</dbReference>
<dbReference type="OrthoDB" id="9793499at2"/>
<dbReference type="AlphaFoldDB" id="A4BRT2"/>
<dbReference type="eggNOG" id="COG1028">
    <property type="taxonomic scope" value="Bacteria"/>
</dbReference>
<dbReference type="PANTHER" id="PTHR43639">
    <property type="entry name" value="OXIDOREDUCTASE, SHORT-CHAIN DEHYDROGENASE/REDUCTASE FAMILY (AFU_ORTHOLOGUE AFUA_5G02870)"/>
    <property type="match status" value="1"/>
</dbReference>
<comment type="caution">
    <text evidence="3">The sequence shown here is derived from an EMBL/GenBank/DDBJ whole genome shotgun (WGS) entry which is preliminary data.</text>
</comment>
<accession>A4BRT2</accession>
<dbReference type="STRING" id="314278.NB231_02763"/>
<sequence length="256" mass="27197">MGYVIVTGAAGGIGQALVRAFAEAGYPVIGVDLAAKPERLPTAHYIQCDLARTVAEPTYAEEIFSTIRTTLDGQPFDALINNAAVQILGKVEGLNRDAWHRTLDVNLLAPFLWAQALLPELEEAKGCVLNISSIHARLTKPEFVAYATSKAALSGMTRAMAIELGSRVRVNAIEPAAIDTPMLLAGFNGNPAGYELLKYCHPSRCVGSTDGLARLAVAITQLEDGFANGSIVRFDGGIGAQLHDPRTLYVSCEDSG</sequence>
<dbReference type="EMBL" id="AAOF01000007">
    <property type="protein sequence ID" value="EAR21653.1"/>
    <property type="molecule type" value="Genomic_DNA"/>
</dbReference>
<evidence type="ECO:0000313" key="3">
    <source>
        <dbReference type="EMBL" id="EAR21653.1"/>
    </source>
</evidence>
<name>A4BRT2_9GAMM</name>
<dbReference type="HOGENOM" id="CLU_010194_1_3_6"/>